<sequence>MVEPSEDNPRSKRVEIWRNEVNTSSIYCVCSAPSRQAENSCSRGSFSNTLGKGAGSLVKGVGKLAKTLNQLLWEDDTFPSPSPEPGRERSSSSSLRRRTVCPVCPACGFPTDGVVYKQISNDGFGLVTTGGDSPESVSKARSLDEGEGKKKSLLKKVSQVFRRTKMLEPSRTPSELVDLSDLVYGMQGASITPKAVPHQGDSGKMTGTEMYHDIRAEATEDDGDGGLVTNISDDSRKKPEVGIAESAARLRRAQKLLHKGV</sequence>
<proteinExistence type="predicted"/>
<dbReference type="EMBL" id="VFLP01000026">
    <property type="protein sequence ID" value="TRX93931.1"/>
    <property type="molecule type" value="Genomic_DNA"/>
</dbReference>
<organism evidence="2 3">
    <name type="scientific">Xylaria flabelliformis</name>
    <dbReference type="NCBI Taxonomy" id="2512241"/>
    <lineage>
        <taxon>Eukaryota</taxon>
        <taxon>Fungi</taxon>
        <taxon>Dikarya</taxon>
        <taxon>Ascomycota</taxon>
        <taxon>Pezizomycotina</taxon>
        <taxon>Sordariomycetes</taxon>
        <taxon>Xylariomycetidae</taxon>
        <taxon>Xylariales</taxon>
        <taxon>Xylariaceae</taxon>
        <taxon>Xylaria</taxon>
    </lineage>
</organism>
<gene>
    <name evidence="2" type="ORF">FHL15_005313</name>
</gene>
<evidence type="ECO:0000256" key="1">
    <source>
        <dbReference type="SAM" id="MobiDB-lite"/>
    </source>
</evidence>
<protein>
    <submittedName>
        <fullName evidence="2">Uncharacterized protein</fullName>
    </submittedName>
</protein>
<accession>A0A553I166</accession>
<evidence type="ECO:0000313" key="3">
    <source>
        <dbReference type="Proteomes" id="UP000319160"/>
    </source>
</evidence>
<feature type="region of interest" description="Disordered" evidence="1">
    <location>
        <begin position="127"/>
        <end position="150"/>
    </location>
</feature>
<feature type="region of interest" description="Disordered" evidence="1">
    <location>
        <begin position="74"/>
        <end position="95"/>
    </location>
</feature>
<feature type="compositionally biased region" description="Basic and acidic residues" evidence="1">
    <location>
        <begin position="141"/>
        <end position="150"/>
    </location>
</feature>
<reference evidence="3" key="1">
    <citation type="submission" date="2019-06" db="EMBL/GenBank/DDBJ databases">
        <title>Draft genome sequence of the griseofulvin-producing fungus Xylaria cubensis strain G536.</title>
        <authorList>
            <person name="Mead M.E."/>
            <person name="Raja H.A."/>
            <person name="Steenwyk J.L."/>
            <person name="Knowles S.L."/>
            <person name="Oberlies N.H."/>
            <person name="Rokas A."/>
        </authorList>
    </citation>
    <scope>NUCLEOTIDE SEQUENCE [LARGE SCALE GENOMIC DNA]</scope>
    <source>
        <strain evidence="3">G536</strain>
    </source>
</reference>
<dbReference type="AlphaFoldDB" id="A0A553I166"/>
<feature type="region of interest" description="Disordered" evidence="1">
    <location>
        <begin position="216"/>
        <end position="246"/>
    </location>
</feature>
<name>A0A553I166_9PEZI</name>
<dbReference type="Proteomes" id="UP000319160">
    <property type="component" value="Unassembled WGS sequence"/>
</dbReference>
<keyword evidence="3" id="KW-1185">Reference proteome</keyword>
<evidence type="ECO:0000313" key="2">
    <source>
        <dbReference type="EMBL" id="TRX93931.1"/>
    </source>
</evidence>
<comment type="caution">
    <text evidence="2">The sequence shown here is derived from an EMBL/GenBank/DDBJ whole genome shotgun (WGS) entry which is preliminary data.</text>
</comment>
<dbReference type="OrthoDB" id="4773294at2759"/>